<gene>
    <name evidence="6" type="ORF">HBA54_15030</name>
</gene>
<dbReference type="PANTHER" id="PTHR30126">
    <property type="entry name" value="HTH-TYPE TRANSCRIPTIONAL REGULATOR"/>
    <property type="match status" value="1"/>
</dbReference>
<evidence type="ECO:0000313" key="6">
    <source>
        <dbReference type="EMBL" id="NIA69915.1"/>
    </source>
</evidence>
<dbReference type="SUPFAM" id="SSF53850">
    <property type="entry name" value="Periplasmic binding protein-like II"/>
    <property type="match status" value="1"/>
</dbReference>
<evidence type="ECO:0000259" key="5">
    <source>
        <dbReference type="PROSITE" id="PS50931"/>
    </source>
</evidence>
<dbReference type="AlphaFoldDB" id="A0A967KCY0"/>
<dbReference type="PANTHER" id="PTHR30126:SF80">
    <property type="entry name" value="TRANSCRIPTIONAL REGULATOR-RELATED"/>
    <property type="match status" value="1"/>
</dbReference>
<evidence type="ECO:0000256" key="4">
    <source>
        <dbReference type="ARBA" id="ARBA00023163"/>
    </source>
</evidence>
<organism evidence="6 7">
    <name type="scientific">Pelagibius litoralis</name>
    <dbReference type="NCBI Taxonomy" id="374515"/>
    <lineage>
        <taxon>Bacteria</taxon>
        <taxon>Pseudomonadati</taxon>
        <taxon>Pseudomonadota</taxon>
        <taxon>Alphaproteobacteria</taxon>
        <taxon>Rhodospirillales</taxon>
        <taxon>Rhodovibrionaceae</taxon>
        <taxon>Pelagibius</taxon>
    </lineage>
</organism>
<dbReference type="InterPro" id="IPR036390">
    <property type="entry name" value="WH_DNA-bd_sf"/>
</dbReference>
<protein>
    <submittedName>
        <fullName evidence="6">LysR family transcriptional regulator</fullName>
    </submittedName>
</protein>
<feature type="domain" description="HTH lysR-type" evidence="5">
    <location>
        <begin position="17"/>
        <end position="74"/>
    </location>
</feature>
<proteinExistence type="inferred from homology"/>
<reference evidence="6" key="1">
    <citation type="submission" date="2020-03" db="EMBL/GenBank/DDBJ databases">
        <title>Genome of Pelagibius litoralis DSM 21314T.</title>
        <authorList>
            <person name="Wang G."/>
        </authorList>
    </citation>
    <scope>NUCLEOTIDE SEQUENCE</scope>
    <source>
        <strain evidence="6">DSM 21314</strain>
    </source>
</reference>
<dbReference type="InterPro" id="IPR036388">
    <property type="entry name" value="WH-like_DNA-bd_sf"/>
</dbReference>
<evidence type="ECO:0000256" key="2">
    <source>
        <dbReference type="ARBA" id="ARBA00023015"/>
    </source>
</evidence>
<dbReference type="Pfam" id="PF00126">
    <property type="entry name" value="HTH_1"/>
    <property type="match status" value="1"/>
</dbReference>
<comment type="caution">
    <text evidence="6">The sequence shown here is derived from an EMBL/GenBank/DDBJ whole genome shotgun (WGS) entry which is preliminary data.</text>
</comment>
<dbReference type="InterPro" id="IPR000847">
    <property type="entry name" value="LysR_HTH_N"/>
</dbReference>
<keyword evidence="3" id="KW-0238">DNA-binding</keyword>
<dbReference type="FunFam" id="1.10.10.10:FF:000001">
    <property type="entry name" value="LysR family transcriptional regulator"/>
    <property type="match status" value="1"/>
</dbReference>
<dbReference type="EMBL" id="JAAQPH010000011">
    <property type="protein sequence ID" value="NIA69915.1"/>
    <property type="molecule type" value="Genomic_DNA"/>
</dbReference>
<comment type="similarity">
    <text evidence="1">Belongs to the LysR transcriptional regulatory family.</text>
</comment>
<dbReference type="Proteomes" id="UP000761264">
    <property type="component" value="Unassembled WGS sequence"/>
</dbReference>
<dbReference type="GO" id="GO:0003700">
    <property type="term" value="F:DNA-binding transcription factor activity"/>
    <property type="evidence" value="ECO:0007669"/>
    <property type="project" value="InterPro"/>
</dbReference>
<dbReference type="CDD" id="cd05466">
    <property type="entry name" value="PBP2_LTTR_substrate"/>
    <property type="match status" value="1"/>
</dbReference>
<name>A0A967KCY0_9PROT</name>
<dbReference type="InterPro" id="IPR005119">
    <property type="entry name" value="LysR_subst-bd"/>
</dbReference>
<dbReference type="GO" id="GO:0000976">
    <property type="term" value="F:transcription cis-regulatory region binding"/>
    <property type="evidence" value="ECO:0007669"/>
    <property type="project" value="TreeGrafter"/>
</dbReference>
<evidence type="ECO:0000313" key="7">
    <source>
        <dbReference type="Proteomes" id="UP000761264"/>
    </source>
</evidence>
<keyword evidence="2" id="KW-0805">Transcription regulation</keyword>
<dbReference type="Gene3D" id="1.10.10.10">
    <property type="entry name" value="Winged helix-like DNA-binding domain superfamily/Winged helix DNA-binding domain"/>
    <property type="match status" value="1"/>
</dbReference>
<dbReference type="PRINTS" id="PR00039">
    <property type="entry name" value="HTHLYSR"/>
</dbReference>
<keyword evidence="4" id="KW-0804">Transcription</keyword>
<evidence type="ECO:0000256" key="3">
    <source>
        <dbReference type="ARBA" id="ARBA00023125"/>
    </source>
</evidence>
<dbReference type="Pfam" id="PF03466">
    <property type="entry name" value="LysR_substrate"/>
    <property type="match status" value="1"/>
</dbReference>
<dbReference type="SUPFAM" id="SSF46785">
    <property type="entry name" value="Winged helix' DNA-binding domain"/>
    <property type="match status" value="1"/>
</dbReference>
<evidence type="ECO:0000256" key="1">
    <source>
        <dbReference type="ARBA" id="ARBA00009437"/>
    </source>
</evidence>
<sequence>MESSLLKDSGERLARELDWNLLRTFMVVVQEGSVTGAAKRLYLRQPTISHALKRLETRLGKRLIERGPATFRVTPAGEVLYRECVEIYGNVVRVAVLTRDIKDEIAGHVRIAMASHVISPIFDEVLAAFHVANPKATYEIEVDTSAEVTRAVLEKSVSFGVCLVHRRSPRLEYEMIYREYFGFFCGPSHPLFGQSGLKLEDLKGHAAVSFKTDQLADALRPVALLRAQHDIDDIVVGHSSHLEEVRRMIVAGLGIGPLPIHVVARDLRDGLLWRLPPYKAPPAIDIYVVWNPHTHLNRAEEGLLAALRAAIDAKPLSARTYK</sequence>
<dbReference type="Gene3D" id="3.40.190.10">
    <property type="entry name" value="Periplasmic binding protein-like II"/>
    <property type="match status" value="2"/>
</dbReference>
<dbReference type="PROSITE" id="PS50931">
    <property type="entry name" value="HTH_LYSR"/>
    <property type="match status" value="1"/>
</dbReference>
<accession>A0A967KCY0</accession>
<keyword evidence="7" id="KW-1185">Reference proteome</keyword>